<evidence type="ECO:0000259" key="3">
    <source>
        <dbReference type="Pfam" id="PF02737"/>
    </source>
</evidence>
<reference evidence="4 5" key="1">
    <citation type="submission" date="2019-01" db="EMBL/GenBank/DDBJ databases">
        <authorList>
            <person name="Chen W.-M."/>
        </authorList>
    </citation>
    <scope>NUCLEOTIDE SEQUENCE [LARGE SCALE GENOMIC DNA]</scope>
    <source>
        <strain evidence="4 5">CCP-7</strain>
    </source>
</reference>
<dbReference type="Gene3D" id="1.10.1040.10">
    <property type="entry name" value="N-(1-d-carboxylethyl)-l-norvaline Dehydrogenase, domain 2"/>
    <property type="match status" value="2"/>
</dbReference>
<feature type="domain" description="3-hydroxyacyl-CoA dehydrogenase C-terminal" evidence="2">
    <location>
        <begin position="399"/>
        <end position="482"/>
    </location>
</feature>
<keyword evidence="5" id="KW-1185">Reference proteome</keyword>
<dbReference type="InterPro" id="IPR013328">
    <property type="entry name" value="6PGD_dom2"/>
</dbReference>
<dbReference type="Pfam" id="PF02737">
    <property type="entry name" value="3HCDH_N"/>
    <property type="match status" value="1"/>
</dbReference>
<evidence type="ECO:0000313" key="4">
    <source>
        <dbReference type="EMBL" id="RVT94463.1"/>
    </source>
</evidence>
<dbReference type="NCBIfam" id="NF006124">
    <property type="entry name" value="PRK08268.1"/>
    <property type="match status" value="1"/>
</dbReference>
<dbReference type="AlphaFoldDB" id="A0A437MA65"/>
<protein>
    <submittedName>
        <fullName evidence="4">3-hydroxyacyl-CoA dehydrogenase</fullName>
        <ecNumber evidence="4">1.1.1.35</ecNumber>
    </submittedName>
</protein>
<proteinExistence type="predicted"/>
<dbReference type="Pfam" id="PF00725">
    <property type="entry name" value="3HCDH"/>
    <property type="match status" value="2"/>
</dbReference>
<dbReference type="GO" id="GO:0006635">
    <property type="term" value="P:fatty acid beta-oxidation"/>
    <property type="evidence" value="ECO:0007669"/>
    <property type="project" value="TreeGrafter"/>
</dbReference>
<dbReference type="SUPFAM" id="SSF48179">
    <property type="entry name" value="6-phosphogluconate dehydrogenase C-terminal domain-like"/>
    <property type="match status" value="2"/>
</dbReference>
<evidence type="ECO:0000259" key="2">
    <source>
        <dbReference type="Pfam" id="PF00725"/>
    </source>
</evidence>
<dbReference type="PANTHER" id="PTHR48075">
    <property type="entry name" value="3-HYDROXYACYL-COA DEHYDROGENASE FAMILY PROTEIN"/>
    <property type="match status" value="1"/>
</dbReference>
<dbReference type="EMBL" id="SACN01000001">
    <property type="protein sequence ID" value="RVT94463.1"/>
    <property type="molecule type" value="Genomic_DNA"/>
</dbReference>
<dbReference type="RefSeq" id="WP_127743990.1">
    <property type="nucleotide sequence ID" value="NZ_SACN01000001.1"/>
</dbReference>
<dbReference type="InterPro" id="IPR036291">
    <property type="entry name" value="NAD(P)-bd_dom_sf"/>
</dbReference>
<dbReference type="OrthoDB" id="9771883at2"/>
<dbReference type="InterPro" id="IPR006108">
    <property type="entry name" value="3HC_DH_C"/>
</dbReference>
<dbReference type="GO" id="GO:0003857">
    <property type="term" value="F:(3S)-3-hydroxyacyl-CoA dehydrogenase (NAD+) activity"/>
    <property type="evidence" value="ECO:0007669"/>
    <property type="project" value="UniProtKB-EC"/>
</dbReference>
<dbReference type="Gene3D" id="3.40.50.720">
    <property type="entry name" value="NAD(P)-binding Rossmann-like Domain"/>
    <property type="match status" value="1"/>
</dbReference>
<evidence type="ECO:0000313" key="5">
    <source>
        <dbReference type="Proteomes" id="UP000282971"/>
    </source>
</evidence>
<sequence length="489" mass="51488">MAETTTLGVVGAGPMGAGIAQIGLTAGLKVVLFDLSADALAKAGKDIIGRIARMVEKGQLADGYTAEAEARLTLATDLNQFAPCETVVEAIIERLEPKQKLFAQLEEIVSADAILATNTSSLSVAAIAAGCKNKARVCGLHFFNPVPLMKLVEVITAPATSQAVADDATALSKILGKVPVTVKDGPGFLVNLQGRAYTQEGLAVVQEQVTDPATVDRIMRDGAGFRMGPFELMDLTGIDVNFPATSYIYQGYQHDPRLKTTTLHEIMFHAGLFGRKTGQGFFKYGDEAKDVAPAPEVGEGGPFAAKIGDGSADFAALTELGLVDGDGPTLVAPLGEDCSSICARLGLDPKTTVAIDFTAVDKKHLTLMTAPGGSAAAQPVAAWLRGHGFIVEVIKDSAGFVLQRILCMIANLGSELAQIGVGSPADIDLGMKLAQNYPAGPLEWAEKIGVAKTYKIMQGLQEATGSDRYRPSLWLRRRALLGQSIYQAD</sequence>
<dbReference type="Proteomes" id="UP000282971">
    <property type="component" value="Unassembled WGS sequence"/>
</dbReference>
<gene>
    <name evidence="4" type="ORF">EOD43_11690</name>
</gene>
<dbReference type="EC" id="1.1.1.35" evidence="4"/>
<keyword evidence="1 4" id="KW-0560">Oxidoreductase</keyword>
<feature type="domain" description="3-hydroxyacyl-CoA dehydrogenase NAD binding" evidence="3">
    <location>
        <begin position="7"/>
        <end position="184"/>
    </location>
</feature>
<organism evidence="4 5">
    <name type="scientific">Sphingomonas crocodyli</name>
    <dbReference type="NCBI Taxonomy" id="1979270"/>
    <lineage>
        <taxon>Bacteria</taxon>
        <taxon>Pseudomonadati</taxon>
        <taxon>Pseudomonadota</taxon>
        <taxon>Alphaproteobacteria</taxon>
        <taxon>Sphingomonadales</taxon>
        <taxon>Sphingomonadaceae</taxon>
        <taxon>Sphingomonas</taxon>
    </lineage>
</organism>
<comment type="caution">
    <text evidence="4">The sequence shown here is derived from an EMBL/GenBank/DDBJ whole genome shotgun (WGS) entry which is preliminary data.</text>
</comment>
<evidence type="ECO:0000256" key="1">
    <source>
        <dbReference type="ARBA" id="ARBA00023002"/>
    </source>
</evidence>
<dbReference type="InterPro" id="IPR006176">
    <property type="entry name" value="3-OHacyl-CoA_DH_NAD-bd"/>
</dbReference>
<dbReference type="GO" id="GO:0070403">
    <property type="term" value="F:NAD+ binding"/>
    <property type="evidence" value="ECO:0007669"/>
    <property type="project" value="InterPro"/>
</dbReference>
<dbReference type="GO" id="GO:0008691">
    <property type="term" value="F:3-hydroxybutyryl-CoA dehydrogenase activity"/>
    <property type="evidence" value="ECO:0007669"/>
    <property type="project" value="TreeGrafter"/>
</dbReference>
<dbReference type="SUPFAM" id="SSF51735">
    <property type="entry name" value="NAD(P)-binding Rossmann-fold domains"/>
    <property type="match status" value="1"/>
</dbReference>
<feature type="domain" description="3-hydroxyacyl-CoA dehydrogenase C-terminal" evidence="2">
    <location>
        <begin position="187"/>
        <end position="284"/>
    </location>
</feature>
<accession>A0A437MA65</accession>
<dbReference type="InterPro" id="IPR008927">
    <property type="entry name" value="6-PGluconate_DH-like_C_sf"/>
</dbReference>
<name>A0A437MA65_9SPHN</name>
<dbReference type="PANTHER" id="PTHR48075:SF5">
    <property type="entry name" value="3-HYDROXYBUTYRYL-COA DEHYDROGENASE"/>
    <property type="match status" value="1"/>
</dbReference>
<dbReference type="FunFam" id="3.40.50.720:FF:000009">
    <property type="entry name" value="Fatty oxidation complex, alpha subunit"/>
    <property type="match status" value="1"/>
</dbReference>